<dbReference type="PANTHER" id="PTHR43156">
    <property type="entry name" value="STAGE II SPORULATION PROTEIN E-RELATED"/>
    <property type="match status" value="1"/>
</dbReference>
<dbReference type="InterPro" id="IPR011006">
    <property type="entry name" value="CheY-like_superfamily"/>
</dbReference>
<dbReference type="PANTHER" id="PTHR43156:SF2">
    <property type="entry name" value="STAGE II SPORULATION PROTEIN E"/>
    <property type="match status" value="1"/>
</dbReference>
<dbReference type="SUPFAM" id="SSF52172">
    <property type="entry name" value="CheY-like"/>
    <property type="match status" value="1"/>
</dbReference>
<dbReference type="SMART" id="SM00331">
    <property type="entry name" value="PP2C_SIG"/>
    <property type="match status" value="1"/>
</dbReference>
<dbReference type="InterPro" id="IPR036457">
    <property type="entry name" value="PPM-type-like_dom_sf"/>
</dbReference>
<evidence type="ECO:0000313" key="5">
    <source>
        <dbReference type="Proteomes" id="UP001151002"/>
    </source>
</evidence>
<dbReference type="InterPro" id="IPR001932">
    <property type="entry name" value="PPM-type_phosphatase-like_dom"/>
</dbReference>
<feature type="modified residue" description="4-aspartylphosphate" evidence="2">
    <location>
        <position position="64"/>
    </location>
</feature>
<comment type="caution">
    <text evidence="4">The sequence shown here is derived from an EMBL/GenBank/DDBJ whole genome shotgun (WGS) entry which is preliminary data.</text>
</comment>
<dbReference type="InterPro" id="IPR052016">
    <property type="entry name" value="Bact_Sigma-Reg"/>
</dbReference>
<evidence type="ECO:0000256" key="2">
    <source>
        <dbReference type="PROSITE-ProRule" id="PRU00169"/>
    </source>
</evidence>
<protein>
    <submittedName>
        <fullName evidence="4">Fused response regulator/phosphatase</fullName>
    </submittedName>
</protein>
<dbReference type="Proteomes" id="UP001151002">
    <property type="component" value="Unassembled WGS sequence"/>
</dbReference>
<dbReference type="PROSITE" id="PS50110">
    <property type="entry name" value="RESPONSE_REGULATORY"/>
    <property type="match status" value="1"/>
</dbReference>
<dbReference type="Gene3D" id="3.40.50.2300">
    <property type="match status" value="1"/>
</dbReference>
<keyword evidence="5" id="KW-1185">Reference proteome</keyword>
<name>A0ABT4BIP6_9ACTN</name>
<dbReference type="RefSeq" id="WP_267570322.1">
    <property type="nucleotide sequence ID" value="NZ_JAPNTZ010000031.1"/>
</dbReference>
<accession>A0ABT4BIP6</accession>
<gene>
    <name evidence="4" type="ORF">OWR29_47545</name>
</gene>
<dbReference type="Gene3D" id="3.60.40.10">
    <property type="entry name" value="PPM-type phosphatase domain"/>
    <property type="match status" value="1"/>
</dbReference>
<dbReference type="CDD" id="cd00156">
    <property type="entry name" value="REC"/>
    <property type="match status" value="1"/>
</dbReference>
<feature type="domain" description="Response regulatory" evidence="3">
    <location>
        <begin position="15"/>
        <end position="129"/>
    </location>
</feature>
<keyword evidence="2" id="KW-0597">Phosphoprotein</keyword>
<dbReference type="EMBL" id="JAPNTZ010000031">
    <property type="protein sequence ID" value="MCY1145705.1"/>
    <property type="molecule type" value="Genomic_DNA"/>
</dbReference>
<proteinExistence type="predicted"/>
<dbReference type="Pfam" id="PF07228">
    <property type="entry name" value="SpoIIE"/>
    <property type="match status" value="1"/>
</dbReference>
<sequence length="387" mass="41188">MDVSVAAAPSAPWVRILLIEDDPADVFLTREYLDDSGLANRFEHAGTLAEATASTDTPDCVLLDLNLPDGNGLAALGRVLTRWPDTAVVVLTGLDDTAMGNAAVTAGAQDYLVKGHVDGSLLGRAIQYAVQRRHAQTTERQLRETRLQASESLRLQRGLLPKPLLTDPALVVASRYVPGQRRSLLGGDFYDVVQDSDGAVHALIGDVCGNGPDEAAIGVGLRVGWRTLTLAGVGKADRMRLLEQVLVAERPHDAMFATACTVRLSPDRSQAVFVSAGHPAPLIVTRDGASPAPVRSHLALGMFPGRGRWQETPIALPPGAGLLLYTDGIYEGFAGDGTRLGEQRFLELASRLASIRDPAEYLSAVLAEVQGHDGGRHSDDTALLYIA</sequence>
<organism evidence="4 5">
    <name type="scientific">Paractinoplanes pyxinae</name>
    <dbReference type="NCBI Taxonomy" id="2997416"/>
    <lineage>
        <taxon>Bacteria</taxon>
        <taxon>Bacillati</taxon>
        <taxon>Actinomycetota</taxon>
        <taxon>Actinomycetes</taxon>
        <taxon>Micromonosporales</taxon>
        <taxon>Micromonosporaceae</taxon>
        <taxon>Paractinoplanes</taxon>
    </lineage>
</organism>
<evidence type="ECO:0000259" key="3">
    <source>
        <dbReference type="PROSITE" id="PS50110"/>
    </source>
</evidence>
<dbReference type="Pfam" id="PF00072">
    <property type="entry name" value="Response_reg"/>
    <property type="match status" value="1"/>
</dbReference>
<keyword evidence="1" id="KW-0378">Hydrolase</keyword>
<dbReference type="SMART" id="SM00448">
    <property type="entry name" value="REC"/>
    <property type="match status" value="1"/>
</dbReference>
<evidence type="ECO:0000313" key="4">
    <source>
        <dbReference type="EMBL" id="MCY1145705.1"/>
    </source>
</evidence>
<dbReference type="InterPro" id="IPR001789">
    <property type="entry name" value="Sig_transdc_resp-reg_receiver"/>
</dbReference>
<evidence type="ECO:0000256" key="1">
    <source>
        <dbReference type="ARBA" id="ARBA00022801"/>
    </source>
</evidence>
<reference evidence="4" key="1">
    <citation type="submission" date="2022-11" db="EMBL/GenBank/DDBJ databases">
        <authorList>
            <person name="Somphong A."/>
            <person name="Phongsopitanun W."/>
        </authorList>
    </citation>
    <scope>NUCLEOTIDE SEQUENCE</scope>
    <source>
        <strain evidence="4">Pm04-4</strain>
    </source>
</reference>